<dbReference type="Gene3D" id="3.30.420.10">
    <property type="entry name" value="Ribonuclease H-like superfamily/Ribonuclease H"/>
    <property type="match status" value="1"/>
</dbReference>
<organism evidence="2 3">
    <name type="scientific">Candidatus Doudnabacteria bacterium CG10_big_fil_rev_8_21_14_0_10_42_18</name>
    <dbReference type="NCBI Taxonomy" id="1974552"/>
    <lineage>
        <taxon>Bacteria</taxon>
        <taxon>Candidatus Doudnaibacteriota</taxon>
    </lineage>
</organism>
<dbReference type="AlphaFoldDB" id="A0A2H0VCK5"/>
<proteinExistence type="predicted"/>
<comment type="caution">
    <text evidence="2">The sequence shown here is derived from an EMBL/GenBank/DDBJ whole genome shotgun (WGS) entry which is preliminary data.</text>
</comment>
<dbReference type="InterPro" id="IPR012337">
    <property type="entry name" value="RNaseH-like_sf"/>
</dbReference>
<accession>A0A2H0VCK5</accession>
<dbReference type="InterPro" id="IPR036397">
    <property type="entry name" value="RNaseH_sf"/>
</dbReference>
<dbReference type="SUPFAM" id="SSF53098">
    <property type="entry name" value="Ribonuclease H-like"/>
    <property type="match status" value="1"/>
</dbReference>
<dbReference type="EMBL" id="PFAK01000047">
    <property type="protein sequence ID" value="PIR96089.1"/>
    <property type="molecule type" value="Genomic_DNA"/>
</dbReference>
<dbReference type="GO" id="GO:0003676">
    <property type="term" value="F:nucleic acid binding"/>
    <property type="evidence" value="ECO:0007669"/>
    <property type="project" value="InterPro"/>
</dbReference>
<gene>
    <name evidence="2" type="ORF">COT92_02905</name>
</gene>
<evidence type="ECO:0000259" key="1">
    <source>
        <dbReference type="PROSITE" id="PS50994"/>
    </source>
</evidence>
<dbReference type="Proteomes" id="UP000230922">
    <property type="component" value="Unassembled WGS sequence"/>
</dbReference>
<dbReference type="PROSITE" id="PS50994">
    <property type="entry name" value="INTEGRASE"/>
    <property type="match status" value="1"/>
</dbReference>
<feature type="domain" description="Integrase catalytic" evidence="1">
    <location>
        <begin position="161"/>
        <end position="342"/>
    </location>
</feature>
<evidence type="ECO:0000313" key="2">
    <source>
        <dbReference type="EMBL" id="PIR96089.1"/>
    </source>
</evidence>
<sequence length="388" mass="44964">MIMETKKDIFREHLHSYTKADKKEKSRILSHVCFVTDMHRKATVRKFRGLWLYGQYRSDNRGKSEYYGPEVTVALKAVWQAGNEVCGELLHPMIAEYVKIFKRDGMWEYGDIVTEKLLAMSMATVKRRVGRFKKARKARKGLSDTKPSHIKHLAPIFIGPWEGKPPGFGQIDTVRHSNSASGDAAYTLNYTDAATLTPVFRAQWNKGQTATKQSMGTIKQHMPFVWLGAHPDTGSEFLNYMVIAWCKEENIELSRSRPSHKNDNMYVEERNGHAIRKTVGYITLNCFETVDALNAVYDILNIYLLHFVAVRRMTGKEKLSSRYRRTYEKIAKTPYQRILEHKAVSEEVKIKLKTEHSKLNPLILKQEIDSRLKTLYAVQRRFGRPNFR</sequence>
<dbReference type="GO" id="GO:0015074">
    <property type="term" value="P:DNA integration"/>
    <property type="evidence" value="ECO:0007669"/>
    <property type="project" value="InterPro"/>
</dbReference>
<protein>
    <recommendedName>
        <fullName evidence="1">Integrase catalytic domain-containing protein</fullName>
    </recommendedName>
</protein>
<dbReference type="InterPro" id="IPR001584">
    <property type="entry name" value="Integrase_cat-core"/>
</dbReference>
<reference evidence="3" key="1">
    <citation type="submission" date="2017-09" db="EMBL/GenBank/DDBJ databases">
        <title>Depth-based differentiation of microbial function through sediment-hosted aquifers and enrichment of novel symbionts in the deep terrestrial subsurface.</title>
        <authorList>
            <person name="Probst A.J."/>
            <person name="Ladd B."/>
            <person name="Jarett J.K."/>
            <person name="Geller-Mcgrath D.E."/>
            <person name="Sieber C.M.K."/>
            <person name="Emerson J.B."/>
            <person name="Anantharaman K."/>
            <person name="Thomas B.C."/>
            <person name="Malmstrom R."/>
            <person name="Stieglmeier M."/>
            <person name="Klingl A."/>
            <person name="Woyke T."/>
            <person name="Ryan C.M."/>
            <person name="Banfield J.F."/>
        </authorList>
    </citation>
    <scope>NUCLEOTIDE SEQUENCE [LARGE SCALE GENOMIC DNA]</scope>
</reference>
<evidence type="ECO:0000313" key="3">
    <source>
        <dbReference type="Proteomes" id="UP000230922"/>
    </source>
</evidence>
<name>A0A2H0VCK5_9BACT</name>